<dbReference type="GO" id="GO:0016757">
    <property type="term" value="F:glycosyltransferase activity"/>
    <property type="evidence" value="ECO:0007669"/>
    <property type="project" value="UniProtKB-KW"/>
</dbReference>
<keyword evidence="5" id="KW-0472">Membrane</keyword>
<keyword evidence="2" id="KW-1003">Cell membrane</keyword>
<dbReference type="AlphaFoldDB" id="A0A9W6N701"/>
<evidence type="ECO:0000313" key="7">
    <source>
        <dbReference type="EMBL" id="GLK80038.1"/>
    </source>
</evidence>
<organism evidence="7 8">
    <name type="scientific">Methylopila turkensis</name>
    <dbReference type="NCBI Taxonomy" id="1437816"/>
    <lineage>
        <taxon>Bacteria</taxon>
        <taxon>Pseudomonadati</taxon>
        <taxon>Pseudomonadota</taxon>
        <taxon>Alphaproteobacteria</taxon>
        <taxon>Hyphomicrobiales</taxon>
        <taxon>Methylopilaceae</taxon>
        <taxon>Methylopila</taxon>
    </lineage>
</organism>
<comment type="subcellular location">
    <subcellularLocation>
        <location evidence="1">Cell membrane</location>
    </subcellularLocation>
</comment>
<keyword evidence="8" id="KW-1185">Reference proteome</keyword>
<evidence type="ECO:0000256" key="1">
    <source>
        <dbReference type="ARBA" id="ARBA00004236"/>
    </source>
</evidence>
<evidence type="ECO:0000259" key="6">
    <source>
        <dbReference type="Pfam" id="PF00535"/>
    </source>
</evidence>
<dbReference type="Gene3D" id="3.90.550.10">
    <property type="entry name" value="Spore Coat Polysaccharide Biosynthesis Protein SpsA, Chain A"/>
    <property type="match status" value="1"/>
</dbReference>
<name>A0A9W6N701_9HYPH</name>
<dbReference type="SUPFAM" id="SSF53448">
    <property type="entry name" value="Nucleotide-diphospho-sugar transferases"/>
    <property type="match status" value="1"/>
</dbReference>
<feature type="domain" description="Glycosyltransferase 2-like" evidence="6">
    <location>
        <begin position="11"/>
        <end position="147"/>
    </location>
</feature>
<sequence>MTADAGPRRVCVCVPARDEAERLPRLLAALAAQDWPSPLPVVVALNNTSDGSRAIAERFASEHEGALTLHLDEQTFPPGAAHAGTARRRAMDLGVAVLGEDDRAILLTTDADARPPRDWVRENVKAIELGVDLVGGALTLDEDEAVPPLVRSRWEALSAYWRAVREIEDEIDPVAWDPWPRHGDHTGGSLATTVAAYRAVGGIPPIPSGEDASFVMAARALGFRLSHPPSVWTRVSARTDARATGGMAAKMKELASSSSHAMAAPSLDQWRERARWRRVVRLAGGDARVAALEAGLPPMTCDVVVVPAAIETAA</sequence>
<evidence type="ECO:0000256" key="5">
    <source>
        <dbReference type="ARBA" id="ARBA00023136"/>
    </source>
</evidence>
<comment type="caution">
    <text evidence="7">The sequence shown here is derived from an EMBL/GenBank/DDBJ whole genome shotgun (WGS) entry which is preliminary data.</text>
</comment>
<dbReference type="Pfam" id="PF00535">
    <property type="entry name" value="Glycos_transf_2"/>
    <property type="match status" value="1"/>
</dbReference>
<dbReference type="PANTHER" id="PTHR43646:SF2">
    <property type="entry name" value="GLYCOSYLTRANSFERASE 2-LIKE DOMAIN-CONTAINING PROTEIN"/>
    <property type="match status" value="1"/>
</dbReference>
<evidence type="ECO:0000313" key="8">
    <source>
        <dbReference type="Proteomes" id="UP001143309"/>
    </source>
</evidence>
<evidence type="ECO:0000256" key="3">
    <source>
        <dbReference type="ARBA" id="ARBA00022676"/>
    </source>
</evidence>
<dbReference type="EMBL" id="BSFL01000002">
    <property type="protein sequence ID" value="GLK80038.1"/>
    <property type="molecule type" value="Genomic_DNA"/>
</dbReference>
<dbReference type="GO" id="GO:0005886">
    <property type="term" value="C:plasma membrane"/>
    <property type="evidence" value="ECO:0007669"/>
    <property type="project" value="UniProtKB-SubCell"/>
</dbReference>
<evidence type="ECO:0000256" key="2">
    <source>
        <dbReference type="ARBA" id="ARBA00022475"/>
    </source>
</evidence>
<dbReference type="InterPro" id="IPR029044">
    <property type="entry name" value="Nucleotide-diphossugar_trans"/>
</dbReference>
<dbReference type="Proteomes" id="UP001143309">
    <property type="component" value="Unassembled WGS sequence"/>
</dbReference>
<evidence type="ECO:0000256" key="4">
    <source>
        <dbReference type="ARBA" id="ARBA00022679"/>
    </source>
</evidence>
<keyword evidence="3" id="KW-0328">Glycosyltransferase</keyword>
<accession>A0A9W6N701</accession>
<dbReference type="RefSeq" id="WP_271200512.1">
    <property type="nucleotide sequence ID" value="NZ_BSFL01000002.1"/>
</dbReference>
<reference evidence="7" key="2">
    <citation type="submission" date="2023-01" db="EMBL/GenBank/DDBJ databases">
        <authorList>
            <person name="Sun Q."/>
            <person name="Evtushenko L."/>
        </authorList>
    </citation>
    <scope>NUCLEOTIDE SEQUENCE</scope>
    <source>
        <strain evidence="7">VKM B-2748</strain>
    </source>
</reference>
<gene>
    <name evidence="7" type="ORF">GCM10008174_17790</name>
</gene>
<reference evidence="7" key="1">
    <citation type="journal article" date="2014" name="Int. J. Syst. Evol. Microbiol.">
        <title>Complete genome sequence of Corynebacterium casei LMG S-19264T (=DSM 44701T), isolated from a smear-ripened cheese.</title>
        <authorList>
            <consortium name="US DOE Joint Genome Institute (JGI-PGF)"/>
            <person name="Walter F."/>
            <person name="Albersmeier A."/>
            <person name="Kalinowski J."/>
            <person name="Ruckert C."/>
        </authorList>
    </citation>
    <scope>NUCLEOTIDE SEQUENCE</scope>
    <source>
        <strain evidence="7">VKM B-2748</strain>
    </source>
</reference>
<proteinExistence type="predicted"/>
<keyword evidence="4" id="KW-0808">Transferase</keyword>
<dbReference type="InterPro" id="IPR001173">
    <property type="entry name" value="Glyco_trans_2-like"/>
</dbReference>
<protein>
    <recommendedName>
        <fullName evidence="6">Glycosyltransferase 2-like domain-containing protein</fullName>
    </recommendedName>
</protein>
<dbReference type="PANTHER" id="PTHR43646">
    <property type="entry name" value="GLYCOSYLTRANSFERASE"/>
    <property type="match status" value="1"/>
</dbReference>